<keyword evidence="5" id="KW-0560">Oxidoreductase</keyword>
<keyword evidence="3" id="KW-0285">Flavoprotein</keyword>
<comment type="caution">
    <text evidence="7">The sequence shown here is derived from an EMBL/GenBank/DDBJ whole genome shotgun (WGS) entry which is preliminary data.</text>
</comment>
<evidence type="ECO:0000256" key="3">
    <source>
        <dbReference type="ARBA" id="ARBA00022630"/>
    </source>
</evidence>
<evidence type="ECO:0000313" key="8">
    <source>
        <dbReference type="Proteomes" id="UP001479436"/>
    </source>
</evidence>
<feature type="domain" description="FAD dependent oxidoreductase" evidence="6">
    <location>
        <begin position="5"/>
        <end position="327"/>
    </location>
</feature>
<protein>
    <recommendedName>
        <fullName evidence="6">FAD dependent oxidoreductase domain-containing protein</fullName>
    </recommendedName>
</protein>
<dbReference type="Proteomes" id="UP001479436">
    <property type="component" value="Unassembled WGS sequence"/>
</dbReference>
<dbReference type="PANTHER" id="PTHR11530">
    <property type="entry name" value="D-AMINO ACID OXIDASE"/>
    <property type="match status" value="1"/>
</dbReference>
<reference evidence="7 8" key="1">
    <citation type="submission" date="2023-04" db="EMBL/GenBank/DDBJ databases">
        <title>Genome of Basidiobolus ranarum AG-B5.</title>
        <authorList>
            <person name="Stajich J.E."/>
            <person name="Carter-House D."/>
            <person name="Gryganskyi A."/>
        </authorList>
    </citation>
    <scope>NUCLEOTIDE SEQUENCE [LARGE SCALE GENOMIC DNA]</scope>
    <source>
        <strain evidence="7 8">AG-B5</strain>
    </source>
</reference>
<dbReference type="InterPro" id="IPR006076">
    <property type="entry name" value="FAD-dep_OxRdtase"/>
</dbReference>
<gene>
    <name evidence="7" type="ORF">K7432_010159</name>
</gene>
<sequence>MSNSVIVIGAGVVGVTSAYLLQKAGYQVTILAEHLPGDFHQHYTSPWAGAHWRSVAAANDISAQQYDAISFGIFQDLAKNPKTGVMMTQETNFWEQLPQGWETPWFSKFCPNYRVLAKNELPDNCEYGVTYTTATISTTDYLKWLLSEFEKLGGKTVNKKLKNISDAFDENIHAVINCTGLLARTLGGVEDLSVYPTRGQVVLVRAPHIQQVYLKHGRDNITYIIPRKNGEVTLGGTTQASDWNENPDQETADAIIERCMLLCPTLAKNNDIKNLQIIRHGVGFRPTRIGGIRLDSEIARYKGKPVIVCHNYGHGGFGFQSSWGSAQGLLTVLRRAEKSLEPLSSRL</sequence>
<organism evidence="7 8">
    <name type="scientific">Basidiobolus ranarum</name>
    <dbReference type="NCBI Taxonomy" id="34480"/>
    <lineage>
        <taxon>Eukaryota</taxon>
        <taxon>Fungi</taxon>
        <taxon>Fungi incertae sedis</taxon>
        <taxon>Zoopagomycota</taxon>
        <taxon>Entomophthoromycotina</taxon>
        <taxon>Basidiobolomycetes</taxon>
        <taxon>Basidiobolales</taxon>
        <taxon>Basidiobolaceae</taxon>
        <taxon>Basidiobolus</taxon>
    </lineage>
</organism>
<comment type="cofactor">
    <cofactor evidence="1">
        <name>FAD</name>
        <dbReference type="ChEBI" id="CHEBI:57692"/>
    </cofactor>
</comment>
<dbReference type="Gene3D" id="3.40.50.720">
    <property type="entry name" value="NAD(P)-binding Rossmann-like Domain"/>
    <property type="match status" value="1"/>
</dbReference>
<keyword evidence="4" id="KW-0274">FAD</keyword>
<dbReference type="EMBL" id="JASJQH010000678">
    <property type="protein sequence ID" value="KAK9763296.1"/>
    <property type="molecule type" value="Genomic_DNA"/>
</dbReference>
<name>A0ABR2WP88_9FUNG</name>
<evidence type="ECO:0000256" key="5">
    <source>
        <dbReference type="ARBA" id="ARBA00023002"/>
    </source>
</evidence>
<dbReference type="Gene3D" id="3.30.9.10">
    <property type="entry name" value="D-Amino Acid Oxidase, subunit A, domain 2"/>
    <property type="match status" value="1"/>
</dbReference>
<dbReference type="PIRSF" id="PIRSF000189">
    <property type="entry name" value="D-aa_oxidase"/>
    <property type="match status" value="1"/>
</dbReference>
<dbReference type="SUPFAM" id="SSF54373">
    <property type="entry name" value="FAD-linked reductases, C-terminal domain"/>
    <property type="match status" value="1"/>
</dbReference>
<evidence type="ECO:0000313" key="7">
    <source>
        <dbReference type="EMBL" id="KAK9763296.1"/>
    </source>
</evidence>
<keyword evidence="8" id="KW-1185">Reference proteome</keyword>
<evidence type="ECO:0000256" key="4">
    <source>
        <dbReference type="ARBA" id="ARBA00022827"/>
    </source>
</evidence>
<evidence type="ECO:0000256" key="1">
    <source>
        <dbReference type="ARBA" id="ARBA00001974"/>
    </source>
</evidence>
<accession>A0ABR2WP88</accession>
<comment type="similarity">
    <text evidence="2">Belongs to the DAMOX/DASOX family.</text>
</comment>
<proteinExistence type="inferred from homology"/>
<dbReference type="SUPFAM" id="SSF51971">
    <property type="entry name" value="Nucleotide-binding domain"/>
    <property type="match status" value="1"/>
</dbReference>
<dbReference type="PANTHER" id="PTHR11530:SF11">
    <property type="entry name" value="D-ASPARTATE OXIDASE"/>
    <property type="match status" value="1"/>
</dbReference>
<evidence type="ECO:0000259" key="6">
    <source>
        <dbReference type="Pfam" id="PF01266"/>
    </source>
</evidence>
<evidence type="ECO:0000256" key="2">
    <source>
        <dbReference type="ARBA" id="ARBA00006730"/>
    </source>
</evidence>
<dbReference type="Pfam" id="PF01266">
    <property type="entry name" value="DAO"/>
    <property type="match status" value="1"/>
</dbReference>
<dbReference type="InterPro" id="IPR023209">
    <property type="entry name" value="DAO"/>
</dbReference>